<evidence type="ECO:0000313" key="1">
    <source>
        <dbReference type="EMBL" id="GAG84687.1"/>
    </source>
</evidence>
<protein>
    <submittedName>
        <fullName evidence="1">Uncharacterized protein</fullName>
    </submittedName>
</protein>
<accession>X1BU53</accession>
<proteinExistence type="predicted"/>
<reference evidence="1" key="1">
    <citation type="journal article" date="2014" name="Front. Microbiol.">
        <title>High frequency of phylogenetically diverse reductive dehalogenase-homologous genes in deep subseafloor sedimentary metagenomes.</title>
        <authorList>
            <person name="Kawai M."/>
            <person name="Futagami T."/>
            <person name="Toyoda A."/>
            <person name="Takaki Y."/>
            <person name="Nishi S."/>
            <person name="Hori S."/>
            <person name="Arai W."/>
            <person name="Tsubouchi T."/>
            <person name="Morono Y."/>
            <person name="Uchiyama I."/>
            <person name="Ito T."/>
            <person name="Fujiyama A."/>
            <person name="Inagaki F."/>
            <person name="Takami H."/>
        </authorList>
    </citation>
    <scope>NUCLEOTIDE SEQUENCE</scope>
    <source>
        <strain evidence="1">Expedition CK06-06</strain>
    </source>
</reference>
<dbReference type="AlphaFoldDB" id="X1BU53"/>
<dbReference type="EMBL" id="BART01010068">
    <property type="protein sequence ID" value="GAG84687.1"/>
    <property type="molecule type" value="Genomic_DNA"/>
</dbReference>
<feature type="non-terminal residue" evidence="1">
    <location>
        <position position="1"/>
    </location>
</feature>
<gene>
    <name evidence="1" type="ORF">S01H4_22076</name>
</gene>
<sequence length="66" mass="7668">QVVNAKGMVPILYADTHPDVWHPWKLWAKINQPSGPFCKNLETMPICTAHNIKHTEDELFWDILVE</sequence>
<name>X1BU53_9ZZZZ</name>
<organism evidence="1">
    <name type="scientific">marine sediment metagenome</name>
    <dbReference type="NCBI Taxonomy" id="412755"/>
    <lineage>
        <taxon>unclassified sequences</taxon>
        <taxon>metagenomes</taxon>
        <taxon>ecological metagenomes</taxon>
    </lineage>
</organism>
<comment type="caution">
    <text evidence="1">The sequence shown here is derived from an EMBL/GenBank/DDBJ whole genome shotgun (WGS) entry which is preliminary data.</text>
</comment>